<evidence type="ECO:0000256" key="1">
    <source>
        <dbReference type="ARBA" id="ARBA00022679"/>
    </source>
</evidence>
<evidence type="ECO:0000313" key="4">
    <source>
        <dbReference type="EMBL" id="NVE93936.1"/>
    </source>
</evidence>
<dbReference type="Proteomes" id="UP000546031">
    <property type="component" value="Unassembled WGS sequence"/>
</dbReference>
<gene>
    <name evidence="4" type="ORF">HUO12_03390</name>
</gene>
<keyword evidence="2" id="KW-0012">Acyltransferase</keyword>
<accession>A0A850HAK9</accession>
<dbReference type="RefSeq" id="WP_176272264.1">
    <property type="nucleotide sequence ID" value="NZ_JABWTA010000001.1"/>
</dbReference>
<dbReference type="PANTHER" id="PTHR43877:SF5">
    <property type="entry name" value="BLL8307 PROTEIN"/>
    <property type="match status" value="1"/>
</dbReference>
<dbReference type="EMBL" id="JABWTA010000001">
    <property type="protein sequence ID" value="NVE93936.1"/>
    <property type="molecule type" value="Genomic_DNA"/>
</dbReference>
<dbReference type="InterPro" id="IPR016181">
    <property type="entry name" value="Acyl_CoA_acyltransferase"/>
</dbReference>
<dbReference type="Pfam" id="PF00583">
    <property type="entry name" value="Acetyltransf_1"/>
    <property type="match status" value="1"/>
</dbReference>
<feature type="domain" description="N-acetyltransferase" evidence="3">
    <location>
        <begin position="8"/>
        <end position="155"/>
    </location>
</feature>
<keyword evidence="1 4" id="KW-0808">Transferase</keyword>
<reference evidence="4 5" key="1">
    <citation type="submission" date="2020-06" db="EMBL/GenBank/DDBJ databases">
        <title>Altererythrobacter lutimaris sp. nov., a marine bacterium isolated from a tidal flat.</title>
        <authorList>
            <person name="Kim D."/>
            <person name="Yoo Y."/>
            <person name="Kim J.-J."/>
        </authorList>
    </citation>
    <scope>NUCLEOTIDE SEQUENCE [LARGE SCALE GENOMIC DNA]</scope>
    <source>
        <strain evidence="4 5">JGD-16</strain>
    </source>
</reference>
<dbReference type="AlphaFoldDB" id="A0A850HAK9"/>
<dbReference type="Gene3D" id="3.40.630.30">
    <property type="match status" value="1"/>
</dbReference>
<organism evidence="4 5">
    <name type="scientific">Altererythrobacter lutimaris</name>
    <dbReference type="NCBI Taxonomy" id="2743979"/>
    <lineage>
        <taxon>Bacteria</taxon>
        <taxon>Pseudomonadati</taxon>
        <taxon>Pseudomonadota</taxon>
        <taxon>Alphaproteobacteria</taxon>
        <taxon>Sphingomonadales</taxon>
        <taxon>Erythrobacteraceae</taxon>
        <taxon>Altererythrobacter</taxon>
    </lineage>
</organism>
<dbReference type="SUPFAM" id="SSF55729">
    <property type="entry name" value="Acyl-CoA N-acyltransferases (Nat)"/>
    <property type="match status" value="1"/>
</dbReference>
<sequence>MTGQSFSIRATDFTEAEVEQLVLFHLKKMYETSPADGVFAFGLEALREPDISGFAAWRGDELLGIGAFKSFDTYGEVKSMRTAPEAAGLGVGTAILAEIERNAHERGLSALKLETGPPPHFLAANRFYEKHGFTVCGPFGSYAENAHSVFYEKAL</sequence>
<evidence type="ECO:0000313" key="5">
    <source>
        <dbReference type="Proteomes" id="UP000546031"/>
    </source>
</evidence>
<evidence type="ECO:0000259" key="3">
    <source>
        <dbReference type="PROSITE" id="PS51186"/>
    </source>
</evidence>
<dbReference type="InterPro" id="IPR000182">
    <property type="entry name" value="GNAT_dom"/>
</dbReference>
<dbReference type="CDD" id="cd04301">
    <property type="entry name" value="NAT_SF"/>
    <property type="match status" value="1"/>
</dbReference>
<comment type="caution">
    <text evidence="4">The sequence shown here is derived from an EMBL/GenBank/DDBJ whole genome shotgun (WGS) entry which is preliminary data.</text>
</comment>
<name>A0A850HAK9_9SPHN</name>
<keyword evidence="5" id="KW-1185">Reference proteome</keyword>
<dbReference type="GO" id="GO:0016747">
    <property type="term" value="F:acyltransferase activity, transferring groups other than amino-acyl groups"/>
    <property type="evidence" value="ECO:0007669"/>
    <property type="project" value="InterPro"/>
</dbReference>
<dbReference type="PROSITE" id="PS51186">
    <property type="entry name" value="GNAT"/>
    <property type="match status" value="1"/>
</dbReference>
<evidence type="ECO:0000256" key="2">
    <source>
        <dbReference type="ARBA" id="ARBA00023315"/>
    </source>
</evidence>
<protein>
    <submittedName>
        <fullName evidence="4">GNAT family N-acetyltransferase</fullName>
    </submittedName>
</protein>
<dbReference type="InterPro" id="IPR050832">
    <property type="entry name" value="Bact_Acetyltransf"/>
</dbReference>
<dbReference type="PANTHER" id="PTHR43877">
    <property type="entry name" value="AMINOALKYLPHOSPHONATE N-ACETYLTRANSFERASE-RELATED-RELATED"/>
    <property type="match status" value="1"/>
</dbReference>
<proteinExistence type="predicted"/>